<keyword evidence="3 5" id="KW-1133">Transmembrane helix</keyword>
<evidence type="ECO:0000256" key="2">
    <source>
        <dbReference type="ARBA" id="ARBA00022692"/>
    </source>
</evidence>
<dbReference type="InterPro" id="IPR050549">
    <property type="entry name" value="MFS_Trehalose_Transporter"/>
</dbReference>
<evidence type="ECO:0000256" key="5">
    <source>
        <dbReference type="SAM" id="Phobius"/>
    </source>
</evidence>
<keyword evidence="4 5" id="KW-0472">Membrane</keyword>
<proteinExistence type="predicted"/>
<accession>A0A8S3WLF6</accession>
<protein>
    <submittedName>
        <fullName evidence="7">(apollo) hypothetical protein</fullName>
    </submittedName>
</protein>
<evidence type="ECO:0000256" key="1">
    <source>
        <dbReference type="ARBA" id="ARBA00004141"/>
    </source>
</evidence>
<comment type="caution">
    <text evidence="7">The sequence shown here is derived from an EMBL/GenBank/DDBJ whole genome shotgun (WGS) entry which is preliminary data.</text>
</comment>
<evidence type="ECO:0000256" key="4">
    <source>
        <dbReference type="ARBA" id="ARBA00023136"/>
    </source>
</evidence>
<dbReference type="InterPro" id="IPR005829">
    <property type="entry name" value="Sugar_transporter_CS"/>
</dbReference>
<feature type="transmembrane region" description="Helical" evidence="5">
    <location>
        <begin position="12"/>
        <end position="31"/>
    </location>
</feature>
<keyword evidence="2 5" id="KW-0812">Transmembrane</keyword>
<dbReference type="AlphaFoldDB" id="A0A8S3WLF6"/>
<evidence type="ECO:0000256" key="3">
    <source>
        <dbReference type="ARBA" id="ARBA00022989"/>
    </source>
</evidence>
<dbReference type="OrthoDB" id="8120565at2759"/>
<evidence type="ECO:0000313" key="7">
    <source>
        <dbReference type="EMBL" id="CAG4967146.1"/>
    </source>
</evidence>
<organism evidence="7 8">
    <name type="scientific">Parnassius apollo</name>
    <name type="common">Apollo butterfly</name>
    <name type="synonym">Papilio apollo</name>
    <dbReference type="NCBI Taxonomy" id="110799"/>
    <lineage>
        <taxon>Eukaryota</taxon>
        <taxon>Metazoa</taxon>
        <taxon>Ecdysozoa</taxon>
        <taxon>Arthropoda</taxon>
        <taxon>Hexapoda</taxon>
        <taxon>Insecta</taxon>
        <taxon>Pterygota</taxon>
        <taxon>Neoptera</taxon>
        <taxon>Endopterygota</taxon>
        <taxon>Lepidoptera</taxon>
        <taxon>Glossata</taxon>
        <taxon>Ditrysia</taxon>
        <taxon>Papilionoidea</taxon>
        <taxon>Papilionidae</taxon>
        <taxon>Parnassiinae</taxon>
        <taxon>Parnassini</taxon>
        <taxon>Parnassius</taxon>
        <taxon>Parnassius</taxon>
    </lineage>
</organism>
<dbReference type="InterPro" id="IPR005828">
    <property type="entry name" value="MFS_sugar_transport-like"/>
</dbReference>
<evidence type="ECO:0000259" key="6">
    <source>
        <dbReference type="PROSITE" id="PS50850"/>
    </source>
</evidence>
<name>A0A8S3WLF6_PARAO</name>
<dbReference type="Pfam" id="PF00083">
    <property type="entry name" value="Sugar_tr"/>
    <property type="match status" value="1"/>
</dbReference>
<evidence type="ECO:0000313" key="8">
    <source>
        <dbReference type="Proteomes" id="UP000691718"/>
    </source>
</evidence>
<feature type="transmembrane region" description="Helical" evidence="5">
    <location>
        <begin position="58"/>
        <end position="78"/>
    </location>
</feature>
<sequence length="140" mass="15333">MFSIESVALRQYVVVILVNLSCITTGMSIAWPSPILVKLRNATETPLYRPITEEEGSWIASVGSICSVFSNFFLGMLLDSIGRKYCVILTSVPKIIVCCLFIFATDVWMLILGRALIGMTDSLVFTVVPVYASEIASVSV</sequence>
<dbReference type="PROSITE" id="PS00216">
    <property type="entry name" value="SUGAR_TRANSPORT_1"/>
    <property type="match status" value="1"/>
</dbReference>
<keyword evidence="8" id="KW-1185">Reference proteome</keyword>
<dbReference type="PANTHER" id="PTHR48021:SF1">
    <property type="entry name" value="GH07001P-RELATED"/>
    <property type="match status" value="1"/>
</dbReference>
<comment type="subcellular location">
    <subcellularLocation>
        <location evidence="1">Membrane</location>
        <topology evidence="1">Multi-pass membrane protein</topology>
    </subcellularLocation>
</comment>
<dbReference type="PROSITE" id="PS50850">
    <property type="entry name" value="MFS"/>
    <property type="match status" value="1"/>
</dbReference>
<reference evidence="7" key="1">
    <citation type="submission" date="2021-04" db="EMBL/GenBank/DDBJ databases">
        <authorList>
            <person name="Tunstrom K."/>
        </authorList>
    </citation>
    <scope>NUCLEOTIDE SEQUENCE</scope>
</reference>
<dbReference type="Proteomes" id="UP000691718">
    <property type="component" value="Unassembled WGS sequence"/>
</dbReference>
<gene>
    <name evidence="7" type="ORF">PAPOLLO_LOCUS7736</name>
</gene>
<dbReference type="PANTHER" id="PTHR48021">
    <property type="match status" value="1"/>
</dbReference>
<dbReference type="GO" id="GO:0022857">
    <property type="term" value="F:transmembrane transporter activity"/>
    <property type="evidence" value="ECO:0007669"/>
    <property type="project" value="InterPro"/>
</dbReference>
<dbReference type="GO" id="GO:0016020">
    <property type="term" value="C:membrane"/>
    <property type="evidence" value="ECO:0007669"/>
    <property type="project" value="UniProtKB-SubCell"/>
</dbReference>
<dbReference type="EMBL" id="CAJQZP010000541">
    <property type="protein sequence ID" value="CAG4967146.1"/>
    <property type="molecule type" value="Genomic_DNA"/>
</dbReference>
<feature type="domain" description="Major facilitator superfamily (MFS) profile" evidence="6">
    <location>
        <begin position="14"/>
        <end position="140"/>
    </location>
</feature>
<dbReference type="InterPro" id="IPR020846">
    <property type="entry name" value="MFS_dom"/>
</dbReference>